<feature type="region of interest" description="Disordered" evidence="1">
    <location>
        <begin position="225"/>
        <end position="339"/>
    </location>
</feature>
<keyword evidence="2" id="KW-0812">Transmembrane</keyword>
<dbReference type="InterPro" id="IPR012470">
    <property type="entry name" value="Pup1-like"/>
</dbReference>
<gene>
    <name evidence="3" type="ORF">AO440_004409</name>
</gene>
<dbReference type="AlphaFoldDB" id="A0A0W0CDB6"/>
<dbReference type="EMBL" id="LLZZ01000161">
    <property type="protein sequence ID" value="KTA97363.1"/>
    <property type="molecule type" value="Genomic_DNA"/>
</dbReference>
<evidence type="ECO:0000256" key="2">
    <source>
        <dbReference type="SAM" id="Phobius"/>
    </source>
</evidence>
<evidence type="ECO:0000313" key="4">
    <source>
        <dbReference type="Proteomes" id="UP000054886"/>
    </source>
</evidence>
<dbReference type="Proteomes" id="UP000054886">
    <property type="component" value="Unassembled WGS sequence"/>
</dbReference>
<proteinExistence type="predicted"/>
<comment type="caution">
    <text evidence="3">The sequence shown here is derived from an EMBL/GenBank/DDBJ whole genome shotgun (WGS) entry which is preliminary data.</text>
</comment>
<keyword evidence="2" id="KW-1133">Transmembrane helix</keyword>
<dbReference type="VEuPathDB" id="FungiDB:B1J91_M12969g"/>
<name>A0A0W0CDB6_CANGB</name>
<feature type="transmembrane region" description="Helical" evidence="2">
    <location>
        <begin position="57"/>
        <end position="77"/>
    </location>
</feature>
<feature type="compositionally biased region" description="Polar residues" evidence="1">
    <location>
        <begin position="269"/>
        <end position="278"/>
    </location>
</feature>
<protein>
    <submittedName>
        <fullName evidence="3">Uncharacterized protein</fullName>
    </submittedName>
</protein>
<dbReference type="VEuPathDB" id="FungiDB:GWK60_M12881"/>
<accession>A0A0W0CDB6</accession>
<feature type="compositionally biased region" description="Basic and acidic residues" evidence="1">
    <location>
        <begin position="283"/>
        <end position="293"/>
    </location>
</feature>
<dbReference type="VEuPathDB" id="FungiDB:CAGL0M12969g"/>
<feature type="compositionally biased region" description="Basic and acidic residues" evidence="1">
    <location>
        <begin position="229"/>
        <end position="239"/>
    </location>
</feature>
<feature type="transmembrane region" description="Helical" evidence="2">
    <location>
        <begin position="89"/>
        <end position="110"/>
    </location>
</feature>
<evidence type="ECO:0000313" key="3">
    <source>
        <dbReference type="EMBL" id="KTA97363.1"/>
    </source>
</evidence>
<feature type="compositionally biased region" description="Acidic residues" evidence="1">
    <location>
        <begin position="296"/>
        <end position="305"/>
    </location>
</feature>
<evidence type="ECO:0000256" key="1">
    <source>
        <dbReference type="SAM" id="MobiDB-lite"/>
    </source>
</evidence>
<sequence>MADNKGDVKAPPSWLNSPAFQESYQKAIEFYEKDEVLDARDRLELSKKYTSIARAQFIGGWAGFSAVFITPFAYRYYKTGAIRGVKVPRNFVFGLVAMVVSTQLSGSMMYKKKLQELDPTGELAAKYESKINKNKQRNQYGDFEADVPTLIDENQNQNPPSRYQKEFDMMNLLKNGSAPKWAMYFYTTYQNPRRRFPNPVEMMDELKKAQRQPLAPFLHQRDPFGLFKDQNEKNDEKNHAYPNPTKNAKPADNNQLPLEPPKPELSWNKVRQQNSGKATTAWDRIRNGEHLNDNNDGFDDDLDPFEESKSNVGPTINKPTKEEFKNLVEQERNGGSGLF</sequence>
<dbReference type="Pfam" id="PF07954">
    <property type="entry name" value="DUF1689"/>
    <property type="match status" value="1"/>
</dbReference>
<keyword evidence="2" id="KW-0472">Membrane</keyword>
<reference evidence="3 4" key="1">
    <citation type="submission" date="2015-10" db="EMBL/GenBank/DDBJ databases">
        <title>Draft genomes sequences of Candida glabrata isolates 1A, 1B, 2A, 2B, 3A and 3B.</title>
        <authorList>
            <person name="Haavelsrud O.E."/>
            <person name="Gaustad P."/>
        </authorList>
    </citation>
    <scope>NUCLEOTIDE SEQUENCE [LARGE SCALE GENOMIC DNA]</scope>
    <source>
        <strain evidence="3">910700640</strain>
    </source>
</reference>
<dbReference type="VEuPathDB" id="FungiDB:GVI51_M12925"/>
<organism evidence="3 4">
    <name type="scientific">Candida glabrata</name>
    <name type="common">Yeast</name>
    <name type="synonym">Torulopsis glabrata</name>
    <dbReference type="NCBI Taxonomy" id="5478"/>
    <lineage>
        <taxon>Eukaryota</taxon>
        <taxon>Fungi</taxon>
        <taxon>Dikarya</taxon>
        <taxon>Ascomycota</taxon>
        <taxon>Saccharomycotina</taxon>
        <taxon>Saccharomycetes</taxon>
        <taxon>Saccharomycetales</taxon>
        <taxon>Saccharomycetaceae</taxon>
        <taxon>Nakaseomyces</taxon>
    </lineage>
</organism>
<feature type="compositionally biased region" description="Basic and acidic residues" evidence="1">
    <location>
        <begin position="319"/>
        <end position="332"/>
    </location>
</feature>